<sequence length="150" mass="16330">MTPSVLPIVLLTLLAPPILSLTIPPIMPSKSELKYDKDNKPLGRSGLTLGCAATLGIGVLFGIIFLVWFGLVIYHSAAALFVRSDDDEELMGSRERRKRKEKAMGGKWGRRLTAASVLGAVFGLVFATWGVIFVWNMVGAVDLLMELAKK</sequence>
<feature type="transmembrane region" description="Helical" evidence="1">
    <location>
        <begin position="112"/>
        <end position="135"/>
    </location>
</feature>
<keyword evidence="2" id="KW-0732">Signal</keyword>
<evidence type="ECO:0000313" key="3">
    <source>
        <dbReference type="EMBL" id="KAL2065276.1"/>
    </source>
</evidence>
<reference evidence="3 4" key="1">
    <citation type="journal article" date="2024" name="Commun. Biol.">
        <title>Comparative genomic analysis of thermophilic fungi reveals convergent evolutionary adaptations and gene losses.</title>
        <authorList>
            <person name="Steindorff A.S."/>
            <person name="Aguilar-Pontes M.V."/>
            <person name="Robinson A.J."/>
            <person name="Andreopoulos B."/>
            <person name="LaButti K."/>
            <person name="Kuo A."/>
            <person name="Mondo S."/>
            <person name="Riley R."/>
            <person name="Otillar R."/>
            <person name="Haridas S."/>
            <person name="Lipzen A."/>
            <person name="Grimwood J."/>
            <person name="Schmutz J."/>
            <person name="Clum A."/>
            <person name="Reid I.D."/>
            <person name="Moisan M.C."/>
            <person name="Butler G."/>
            <person name="Nguyen T.T.M."/>
            <person name="Dewar K."/>
            <person name="Conant G."/>
            <person name="Drula E."/>
            <person name="Henrissat B."/>
            <person name="Hansel C."/>
            <person name="Singer S."/>
            <person name="Hutchinson M.I."/>
            <person name="de Vries R.P."/>
            <person name="Natvig D.O."/>
            <person name="Powell A.J."/>
            <person name="Tsang A."/>
            <person name="Grigoriev I.V."/>
        </authorList>
    </citation>
    <scope>NUCLEOTIDE SEQUENCE [LARGE SCALE GENOMIC DNA]</scope>
    <source>
        <strain evidence="3 4">CBS 494.80</strain>
    </source>
</reference>
<evidence type="ECO:0000256" key="2">
    <source>
        <dbReference type="SAM" id="SignalP"/>
    </source>
</evidence>
<protein>
    <recommendedName>
        <fullName evidence="5">Transmembrane protein</fullName>
    </recommendedName>
</protein>
<dbReference type="Proteomes" id="UP001595075">
    <property type="component" value="Unassembled WGS sequence"/>
</dbReference>
<gene>
    <name evidence="3" type="ORF">VTL71DRAFT_2945</name>
</gene>
<keyword evidence="1" id="KW-1133">Transmembrane helix</keyword>
<accession>A0ABR4C5S0</accession>
<evidence type="ECO:0008006" key="5">
    <source>
        <dbReference type="Google" id="ProtNLM"/>
    </source>
</evidence>
<keyword evidence="1" id="KW-0812">Transmembrane</keyword>
<comment type="caution">
    <text evidence="3">The sequence shown here is derived from an EMBL/GenBank/DDBJ whole genome shotgun (WGS) entry which is preliminary data.</text>
</comment>
<feature type="signal peptide" evidence="2">
    <location>
        <begin position="1"/>
        <end position="20"/>
    </location>
</feature>
<keyword evidence="1" id="KW-0472">Membrane</keyword>
<name>A0ABR4C5S0_9HELO</name>
<evidence type="ECO:0000256" key="1">
    <source>
        <dbReference type="SAM" id="Phobius"/>
    </source>
</evidence>
<feature type="transmembrane region" description="Helical" evidence="1">
    <location>
        <begin position="47"/>
        <end position="74"/>
    </location>
</feature>
<feature type="chain" id="PRO_5046069125" description="Transmembrane protein" evidence="2">
    <location>
        <begin position="21"/>
        <end position="150"/>
    </location>
</feature>
<evidence type="ECO:0000313" key="4">
    <source>
        <dbReference type="Proteomes" id="UP001595075"/>
    </source>
</evidence>
<dbReference type="EMBL" id="JAZHXI010000012">
    <property type="protein sequence ID" value="KAL2065276.1"/>
    <property type="molecule type" value="Genomic_DNA"/>
</dbReference>
<proteinExistence type="predicted"/>
<organism evidence="3 4">
    <name type="scientific">Oculimacula yallundae</name>
    <dbReference type="NCBI Taxonomy" id="86028"/>
    <lineage>
        <taxon>Eukaryota</taxon>
        <taxon>Fungi</taxon>
        <taxon>Dikarya</taxon>
        <taxon>Ascomycota</taxon>
        <taxon>Pezizomycotina</taxon>
        <taxon>Leotiomycetes</taxon>
        <taxon>Helotiales</taxon>
        <taxon>Ploettnerulaceae</taxon>
        <taxon>Oculimacula</taxon>
    </lineage>
</organism>
<keyword evidence="4" id="KW-1185">Reference proteome</keyword>